<comment type="caution">
    <text evidence="2">The sequence shown here is derived from an EMBL/GenBank/DDBJ whole genome shotgun (WGS) entry which is preliminary data.</text>
</comment>
<keyword evidence="1" id="KW-0732">Signal</keyword>
<name>A0ABR8X3R7_9MICO</name>
<evidence type="ECO:0000256" key="1">
    <source>
        <dbReference type="SAM" id="SignalP"/>
    </source>
</evidence>
<accession>A0ABR8X3R7</accession>
<evidence type="ECO:0000313" key="3">
    <source>
        <dbReference type="Proteomes" id="UP000602532"/>
    </source>
</evidence>
<dbReference type="EMBL" id="JACSPM010000003">
    <property type="protein sequence ID" value="MBD8023955.1"/>
    <property type="molecule type" value="Genomic_DNA"/>
</dbReference>
<sequence length="172" mass="18249">MTSRPAPMILVAVALASILAGCAPASEPSPTSTSAFADEAEAFAAAEETYRAYVDALNAVREDPTASDPQDFLIGEALEIDIDTQQQLDQADLVIVGSTSVVDVEGLETSPDLTQVQIAVCMDSTDTRVIDGAGKDVTPQDRPAQTRVRVQLERFDNGLVISESDLMDEDSC</sequence>
<proteinExistence type="predicted"/>
<keyword evidence="3" id="KW-1185">Reference proteome</keyword>
<reference evidence="2 3" key="1">
    <citation type="submission" date="2020-08" db="EMBL/GenBank/DDBJ databases">
        <title>A Genomic Blueprint of the Chicken Gut Microbiome.</title>
        <authorList>
            <person name="Gilroy R."/>
            <person name="Ravi A."/>
            <person name="Getino M."/>
            <person name="Pursley I."/>
            <person name="Horton D.L."/>
            <person name="Alikhan N.-F."/>
            <person name="Baker D."/>
            <person name="Gharbi K."/>
            <person name="Hall N."/>
            <person name="Watson M."/>
            <person name="Adriaenssens E.M."/>
            <person name="Foster-Nyarko E."/>
            <person name="Jarju S."/>
            <person name="Secka A."/>
            <person name="Antonio M."/>
            <person name="Oren A."/>
            <person name="Chaudhuri R."/>
            <person name="La Ragione R.M."/>
            <person name="Hildebrand F."/>
            <person name="Pallen M.J."/>
        </authorList>
    </citation>
    <scope>NUCLEOTIDE SEQUENCE [LARGE SCALE GENOMIC DNA]</scope>
    <source>
        <strain evidence="2 3">Sa1CUA4</strain>
    </source>
</reference>
<evidence type="ECO:0000313" key="2">
    <source>
        <dbReference type="EMBL" id="MBD8023955.1"/>
    </source>
</evidence>
<dbReference type="Proteomes" id="UP000602532">
    <property type="component" value="Unassembled WGS sequence"/>
</dbReference>
<dbReference type="RefSeq" id="WP_191766282.1">
    <property type="nucleotide sequence ID" value="NZ_JACSPM010000003.1"/>
</dbReference>
<dbReference type="PROSITE" id="PS51257">
    <property type="entry name" value="PROKAR_LIPOPROTEIN"/>
    <property type="match status" value="1"/>
</dbReference>
<organism evidence="2 3">
    <name type="scientific">Microbacterium gallinarum</name>
    <dbReference type="NCBI Taxonomy" id="2762209"/>
    <lineage>
        <taxon>Bacteria</taxon>
        <taxon>Bacillati</taxon>
        <taxon>Actinomycetota</taxon>
        <taxon>Actinomycetes</taxon>
        <taxon>Micrococcales</taxon>
        <taxon>Microbacteriaceae</taxon>
        <taxon>Microbacterium</taxon>
    </lineage>
</organism>
<feature type="chain" id="PRO_5046109265" description="Lipoprotein" evidence="1">
    <location>
        <begin position="26"/>
        <end position="172"/>
    </location>
</feature>
<evidence type="ECO:0008006" key="4">
    <source>
        <dbReference type="Google" id="ProtNLM"/>
    </source>
</evidence>
<protein>
    <recommendedName>
        <fullName evidence="4">Lipoprotein</fullName>
    </recommendedName>
</protein>
<feature type="signal peptide" evidence="1">
    <location>
        <begin position="1"/>
        <end position="25"/>
    </location>
</feature>
<gene>
    <name evidence="2" type="ORF">H9622_10155</name>
</gene>